<dbReference type="InterPro" id="IPR002347">
    <property type="entry name" value="SDR_fam"/>
</dbReference>
<dbReference type="Pfam" id="PF13561">
    <property type="entry name" value="adh_short_C2"/>
    <property type="match status" value="1"/>
</dbReference>
<evidence type="ECO:0000259" key="3">
    <source>
        <dbReference type="SMART" id="SM00822"/>
    </source>
</evidence>
<dbReference type="PANTHER" id="PTHR24321">
    <property type="entry name" value="DEHYDROGENASES, SHORT CHAIN"/>
    <property type="match status" value="1"/>
</dbReference>
<dbReference type="STRING" id="146020.RMCB_3916"/>
<feature type="domain" description="Ketoreductase" evidence="3">
    <location>
        <begin position="13"/>
        <end position="200"/>
    </location>
</feature>
<dbReference type="Proteomes" id="UP000069620">
    <property type="component" value="Unassembled WGS sequence"/>
</dbReference>
<dbReference type="OrthoDB" id="7064009at2"/>
<dbReference type="FunFam" id="3.40.50.720:FF:000084">
    <property type="entry name" value="Short-chain dehydrogenase reductase"/>
    <property type="match status" value="1"/>
</dbReference>
<dbReference type="SUPFAM" id="SSF51735">
    <property type="entry name" value="NAD(P)-binding Rossmann-fold domains"/>
    <property type="match status" value="1"/>
</dbReference>
<dbReference type="RefSeq" id="WP_029367736.1">
    <property type="nucleotide sequence ID" value="NZ_BCSX01000035.1"/>
</dbReference>
<evidence type="ECO:0000256" key="1">
    <source>
        <dbReference type="ARBA" id="ARBA00006484"/>
    </source>
</evidence>
<keyword evidence="2" id="KW-0560">Oxidoreductase</keyword>
<accession>A0A124E095</accession>
<dbReference type="EMBL" id="BCSX01000035">
    <property type="protein sequence ID" value="GAS89820.1"/>
    <property type="molecule type" value="Genomic_DNA"/>
</dbReference>
<evidence type="ECO:0000313" key="5">
    <source>
        <dbReference type="Proteomes" id="UP000069620"/>
    </source>
</evidence>
<dbReference type="CDD" id="cd05233">
    <property type="entry name" value="SDR_c"/>
    <property type="match status" value="1"/>
</dbReference>
<dbReference type="Gene3D" id="3.40.50.720">
    <property type="entry name" value="NAD(P)-binding Rossmann-like Domain"/>
    <property type="match status" value="1"/>
</dbReference>
<keyword evidence="5" id="KW-1185">Reference proteome</keyword>
<dbReference type="PANTHER" id="PTHR24321:SF12">
    <property type="entry name" value="SHORT-CHAIN DEHYDROGENASE_REDUCTASE FAMILY, PUTATIVE (AFU_ORTHOLOGUE AFUA_5G14340)-RELATED"/>
    <property type="match status" value="1"/>
</dbReference>
<organism evidence="4 5">
    <name type="scientific">Mycolicibacterium brisbanense</name>
    <dbReference type="NCBI Taxonomy" id="146020"/>
    <lineage>
        <taxon>Bacteria</taxon>
        <taxon>Bacillati</taxon>
        <taxon>Actinomycetota</taxon>
        <taxon>Actinomycetes</taxon>
        <taxon>Mycobacteriales</taxon>
        <taxon>Mycobacteriaceae</taxon>
        <taxon>Mycolicibacterium</taxon>
    </lineage>
</organism>
<name>A0A124E095_9MYCO</name>
<proteinExistence type="inferred from homology"/>
<comment type="caution">
    <text evidence="4">The sequence shown here is derived from an EMBL/GenBank/DDBJ whole genome shotgun (WGS) entry which is preliminary data.</text>
</comment>
<dbReference type="AlphaFoldDB" id="A0A124E095"/>
<evidence type="ECO:0000256" key="2">
    <source>
        <dbReference type="ARBA" id="ARBA00023002"/>
    </source>
</evidence>
<dbReference type="NCBIfam" id="NF005559">
    <property type="entry name" value="PRK07231.1"/>
    <property type="match status" value="1"/>
</dbReference>
<reference evidence="5" key="1">
    <citation type="journal article" date="2016" name="Genome Announc.">
        <title>Draft Genome Sequences of Five Rapidly Growing Mycobacterium Species, M. thermoresistibile, M. fortuitum subsp. acetamidolyticum, M. canariasense, M. brisbanense, and M. novocastrense.</title>
        <authorList>
            <person name="Katahira K."/>
            <person name="Ogura Y."/>
            <person name="Gotoh Y."/>
            <person name="Hayashi T."/>
        </authorList>
    </citation>
    <scope>NUCLEOTIDE SEQUENCE [LARGE SCALE GENOMIC DNA]</scope>
    <source>
        <strain evidence="5">JCM15654</strain>
    </source>
</reference>
<reference evidence="5" key="2">
    <citation type="submission" date="2016-02" db="EMBL/GenBank/DDBJ databases">
        <title>Draft genome sequence of five rapidly growing Mycobacterium species.</title>
        <authorList>
            <person name="Katahira K."/>
            <person name="Gotou Y."/>
            <person name="Iida K."/>
            <person name="Ogura Y."/>
            <person name="Hayashi T."/>
        </authorList>
    </citation>
    <scope>NUCLEOTIDE SEQUENCE [LARGE SCALE GENOMIC DNA]</scope>
    <source>
        <strain evidence="5">JCM15654</strain>
    </source>
</reference>
<evidence type="ECO:0000313" key="4">
    <source>
        <dbReference type="EMBL" id="GAS89820.1"/>
    </source>
</evidence>
<protein>
    <submittedName>
        <fullName evidence="4">Short-chain dehydrogenase/reductase SDR</fullName>
    </submittedName>
</protein>
<dbReference type="InterPro" id="IPR036291">
    <property type="entry name" value="NAD(P)-bd_dom_sf"/>
</dbReference>
<dbReference type="PRINTS" id="PR00080">
    <property type="entry name" value="SDRFAMILY"/>
</dbReference>
<dbReference type="SMART" id="SM00822">
    <property type="entry name" value="PKS_KR"/>
    <property type="match status" value="1"/>
</dbReference>
<dbReference type="InterPro" id="IPR057326">
    <property type="entry name" value="KR_dom"/>
</dbReference>
<gene>
    <name evidence="4" type="ORF">RMCB_3916</name>
</gene>
<comment type="similarity">
    <text evidence="1">Belongs to the short-chain dehydrogenases/reductases (SDR) family.</text>
</comment>
<sequence>MTSPTKTGLLEGKIAFITGAGRGIGAAAARLFATEGATVVLAARTESELKAVTEDVRSAGGTADYVVCDLADGSSVRTAVQRVVELWGRLDIAFNNGATIQPPGPLHEVSEDDFDHVYTVNLKGLWLALSAEVSAISATAKTGAIVNNSSVGSLHSNPDLPAYGAMKRAVNSLTESAAVSYGPQGIRVNAIAPGPTMTEMIQQWEDASPGVVDRLIADTPLRRAARPDEIAEAAAWLLSDRASYITGATLRVDGGTWV</sequence>
<dbReference type="GO" id="GO:0016491">
    <property type="term" value="F:oxidoreductase activity"/>
    <property type="evidence" value="ECO:0007669"/>
    <property type="project" value="UniProtKB-KW"/>
</dbReference>
<dbReference type="PRINTS" id="PR00081">
    <property type="entry name" value="GDHRDH"/>
</dbReference>